<dbReference type="InterPro" id="IPR043504">
    <property type="entry name" value="Peptidase_S1_PA_chymotrypsin"/>
</dbReference>
<protein>
    <submittedName>
        <fullName evidence="2">Trypsin-like peptidase domain-containing protein</fullName>
    </submittedName>
</protein>
<dbReference type="Proteomes" id="UP000190460">
    <property type="component" value="Unassembled WGS sequence"/>
</dbReference>
<evidence type="ECO:0000313" key="2">
    <source>
        <dbReference type="EMBL" id="SKA91955.1"/>
    </source>
</evidence>
<dbReference type="EMBL" id="FUYB01000021">
    <property type="protein sequence ID" value="SKA91955.1"/>
    <property type="molecule type" value="Genomic_DNA"/>
</dbReference>
<gene>
    <name evidence="2" type="ORF">SAMN02745130_03326</name>
</gene>
<dbReference type="RefSeq" id="WP_078923769.1">
    <property type="nucleotide sequence ID" value="NZ_FUYB01000021.1"/>
</dbReference>
<reference evidence="2 3" key="1">
    <citation type="submission" date="2017-02" db="EMBL/GenBank/DDBJ databases">
        <authorList>
            <person name="Peterson S.W."/>
        </authorList>
    </citation>
    <scope>NUCLEOTIDE SEQUENCE [LARGE SCALE GENOMIC DNA]</scope>
    <source>
        <strain evidence="2 3">ATCC 49788</strain>
    </source>
</reference>
<dbReference type="AlphaFoldDB" id="A0A1T4XSB9"/>
<evidence type="ECO:0000313" key="3">
    <source>
        <dbReference type="Proteomes" id="UP000190460"/>
    </source>
</evidence>
<organism evidence="2 3">
    <name type="scientific">Thiothrix eikelboomii</name>
    <dbReference type="NCBI Taxonomy" id="92487"/>
    <lineage>
        <taxon>Bacteria</taxon>
        <taxon>Pseudomonadati</taxon>
        <taxon>Pseudomonadota</taxon>
        <taxon>Gammaproteobacteria</taxon>
        <taxon>Thiotrichales</taxon>
        <taxon>Thiotrichaceae</taxon>
        <taxon>Thiothrix</taxon>
    </lineage>
</organism>
<sequence>MRQELIAKITVALSSQRADGTPRRAVGTGYPIRDGLVLTARHVVFPDNAMQGAQSLLSWCMQDKGEPYHTDAMGEVVYENEQYDLALIRCKTPLLTEAVQFAAQMPRSLEAWESLGYPNGGKDDEGVRSKTSADGTVKPDQGGHVRHLGVADHVPPEIWQGMSGAPVFKLHSNTLLGVWTHGNRGFPDRIMMTSLSYVLSHCAKFREQVGWVENSDSFTPVVQYLTTHSSVRQALVKLIQQQDPSVGDTALVVVKYLVALDLGALFKTLKQARKNTQDPLLRSGLAQLAKLLLPGVYDRPSLATVAEVCGLAKIPYATSVSAEMLMAGAIQRDMVLEFYPISSTNPQLAAVPGFYCLGLPPESGSVALQATLTDMEDDLFRRVGSQGIDKITSDIDQYLYDNLAQKSRASRDRPQKRIMVNNELKRLLERDQAGQYYWILQEGETGSLWPKVASYFAENYPSIRLLCLADDFDKEEREKDLFADLPDILKD</sequence>
<name>A0A1T4XSB9_9GAMM</name>
<dbReference type="SUPFAM" id="SSF50494">
    <property type="entry name" value="Trypsin-like serine proteases"/>
    <property type="match status" value="1"/>
</dbReference>
<dbReference type="STRING" id="92487.SAMN02745130_03326"/>
<feature type="region of interest" description="Disordered" evidence="1">
    <location>
        <begin position="115"/>
        <end position="147"/>
    </location>
</feature>
<dbReference type="OrthoDB" id="7067450at2"/>
<dbReference type="Gene3D" id="2.40.10.10">
    <property type="entry name" value="Trypsin-like serine proteases"/>
    <property type="match status" value="2"/>
</dbReference>
<dbReference type="Pfam" id="PF13365">
    <property type="entry name" value="Trypsin_2"/>
    <property type="match status" value="1"/>
</dbReference>
<keyword evidence="3" id="KW-1185">Reference proteome</keyword>
<accession>A0A1T4XSB9</accession>
<evidence type="ECO:0000256" key="1">
    <source>
        <dbReference type="SAM" id="MobiDB-lite"/>
    </source>
</evidence>
<proteinExistence type="predicted"/>
<dbReference type="InterPro" id="IPR009003">
    <property type="entry name" value="Peptidase_S1_PA"/>
</dbReference>